<dbReference type="GO" id="GO:0005829">
    <property type="term" value="C:cytosol"/>
    <property type="evidence" value="ECO:0007669"/>
    <property type="project" value="TreeGrafter"/>
</dbReference>
<dbReference type="GO" id="GO:0005576">
    <property type="term" value="C:extracellular region"/>
    <property type="evidence" value="ECO:0007669"/>
    <property type="project" value="TreeGrafter"/>
</dbReference>
<dbReference type="PROSITE" id="PS51210">
    <property type="entry name" value="PLA2C"/>
    <property type="match status" value="1"/>
</dbReference>
<feature type="region of interest" description="Disordered" evidence="7">
    <location>
        <begin position="888"/>
        <end position="927"/>
    </location>
</feature>
<dbReference type="Gene3D" id="3.40.1090.10">
    <property type="entry name" value="Cytosolic phospholipase A2 catalytic domain"/>
    <property type="match status" value="2"/>
</dbReference>
<dbReference type="PANTHER" id="PTHR10728">
    <property type="entry name" value="CYTOSOLIC PHOSPHOLIPASE A2"/>
    <property type="match status" value="1"/>
</dbReference>
<gene>
    <name evidence="10" type="ORF">KLDO_g4103.t1</name>
</gene>
<reference evidence="10 11" key="1">
    <citation type="submission" date="2014-03" db="EMBL/GenBank/DDBJ databases">
        <title>The genome of Kluyveromyces dobzhanskii.</title>
        <authorList>
            <person name="Nystedt B."/>
            <person name="Astrom S."/>
        </authorList>
    </citation>
    <scope>NUCLEOTIDE SEQUENCE [LARGE SCALE GENOMIC DNA]</scope>
    <source>
        <strain evidence="10 11">CBS 2104</strain>
    </source>
</reference>
<name>A0A0A8LCP6_9SACH</name>
<dbReference type="PANTHER" id="PTHR10728:SF56">
    <property type="entry name" value="MEIOTIC PHOSPHOLIPASE SPO1-RELATED"/>
    <property type="match status" value="1"/>
</dbReference>
<dbReference type="SMART" id="SM00022">
    <property type="entry name" value="PLAc"/>
    <property type="match status" value="1"/>
</dbReference>
<dbReference type="Gene3D" id="1.10.238.10">
    <property type="entry name" value="EF-hand"/>
    <property type="match status" value="1"/>
</dbReference>
<dbReference type="SUPFAM" id="SSF52151">
    <property type="entry name" value="FabD/lysophospholipase-like"/>
    <property type="match status" value="1"/>
</dbReference>
<evidence type="ECO:0000256" key="7">
    <source>
        <dbReference type="SAM" id="MobiDB-lite"/>
    </source>
</evidence>
<dbReference type="OrthoDB" id="4084751at2759"/>
<dbReference type="InterPro" id="IPR011992">
    <property type="entry name" value="EF-hand-dom_pair"/>
</dbReference>
<dbReference type="InterPro" id="IPR002642">
    <property type="entry name" value="LysoPLipase_cat_dom"/>
</dbReference>
<evidence type="ECO:0000256" key="4">
    <source>
        <dbReference type="ARBA" id="ARBA00023098"/>
    </source>
</evidence>
<dbReference type="AlphaFoldDB" id="A0A0A8LCP6"/>
<evidence type="ECO:0000313" key="11">
    <source>
        <dbReference type="Proteomes" id="UP000031516"/>
    </source>
</evidence>
<comment type="catalytic activity">
    <reaction evidence="6">
        <text>a 1-acyl-sn-glycero-3-phosphocholine + H2O = sn-glycerol 3-phosphocholine + a fatty acid + H(+)</text>
        <dbReference type="Rhea" id="RHEA:15177"/>
        <dbReference type="ChEBI" id="CHEBI:15377"/>
        <dbReference type="ChEBI" id="CHEBI:15378"/>
        <dbReference type="ChEBI" id="CHEBI:16870"/>
        <dbReference type="ChEBI" id="CHEBI:28868"/>
        <dbReference type="ChEBI" id="CHEBI:58168"/>
        <dbReference type="EC" id="3.1.1.5"/>
    </reaction>
</comment>
<dbReference type="GO" id="GO:0005783">
    <property type="term" value="C:endoplasmic reticulum"/>
    <property type="evidence" value="ECO:0007669"/>
    <property type="project" value="TreeGrafter"/>
</dbReference>
<protein>
    <recommendedName>
        <fullName evidence="6">Lysophospholipase</fullName>
        <ecNumber evidence="6">3.1.1.5</ecNumber>
    </recommendedName>
</protein>
<dbReference type="GO" id="GO:0005886">
    <property type="term" value="C:plasma membrane"/>
    <property type="evidence" value="ECO:0007669"/>
    <property type="project" value="TreeGrafter"/>
</dbReference>
<dbReference type="Pfam" id="PF01735">
    <property type="entry name" value="PLA2_B"/>
    <property type="match status" value="2"/>
</dbReference>
<feature type="signal peptide" evidence="8">
    <location>
        <begin position="1"/>
        <end position="15"/>
    </location>
</feature>
<evidence type="ECO:0000313" key="10">
    <source>
        <dbReference type="EMBL" id="CDO95878.1"/>
    </source>
</evidence>
<evidence type="ECO:0000256" key="1">
    <source>
        <dbReference type="ARBA" id="ARBA00008780"/>
    </source>
</evidence>
<evidence type="ECO:0000256" key="5">
    <source>
        <dbReference type="PROSITE-ProRule" id="PRU00555"/>
    </source>
</evidence>
<keyword evidence="4 5" id="KW-0443">Lipid metabolism</keyword>
<evidence type="ECO:0000256" key="8">
    <source>
        <dbReference type="SAM" id="SignalP"/>
    </source>
</evidence>
<comment type="similarity">
    <text evidence="1 6">Belongs to the lysophospholipase family.</text>
</comment>
<evidence type="ECO:0000256" key="3">
    <source>
        <dbReference type="ARBA" id="ARBA00022963"/>
    </source>
</evidence>
<dbReference type="EMBL" id="CCBQ010000045">
    <property type="protein sequence ID" value="CDO95878.1"/>
    <property type="molecule type" value="Genomic_DNA"/>
</dbReference>
<dbReference type="GO" id="GO:0004622">
    <property type="term" value="F:phosphatidylcholine lysophospholipase activity"/>
    <property type="evidence" value="ECO:0007669"/>
    <property type="project" value="UniProtKB-EC"/>
</dbReference>
<dbReference type="GO" id="GO:0046475">
    <property type="term" value="P:glycerophospholipid catabolic process"/>
    <property type="evidence" value="ECO:0007669"/>
    <property type="project" value="TreeGrafter"/>
</dbReference>
<feature type="domain" description="PLA2c" evidence="9">
    <location>
        <begin position="24"/>
        <end position="687"/>
    </location>
</feature>
<feature type="chain" id="PRO_5012678089" description="Lysophospholipase" evidence="8">
    <location>
        <begin position="16"/>
        <end position="927"/>
    </location>
</feature>
<dbReference type="FunFam" id="1.10.238.10:FF:000309">
    <property type="entry name" value="Chromosome 21, whole genome shotgun sequence"/>
    <property type="match status" value="1"/>
</dbReference>
<organism evidence="10 11">
    <name type="scientific">Kluyveromyces dobzhanskii CBS 2104</name>
    <dbReference type="NCBI Taxonomy" id="1427455"/>
    <lineage>
        <taxon>Eukaryota</taxon>
        <taxon>Fungi</taxon>
        <taxon>Dikarya</taxon>
        <taxon>Ascomycota</taxon>
        <taxon>Saccharomycotina</taxon>
        <taxon>Saccharomycetes</taxon>
        <taxon>Saccharomycetales</taxon>
        <taxon>Saccharomycetaceae</taxon>
        <taxon>Kluyveromyces</taxon>
    </lineage>
</organism>
<dbReference type="InterPro" id="IPR016035">
    <property type="entry name" value="Acyl_Trfase/lysoPLipase"/>
</dbReference>
<evidence type="ECO:0000256" key="6">
    <source>
        <dbReference type="RuleBase" id="RU362103"/>
    </source>
</evidence>
<dbReference type="SUPFAM" id="SSF47473">
    <property type="entry name" value="EF-hand"/>
    <property type="match status" value="1"/>
</dbReference>
<comment type="caution">
    <text evidence="10">The sequence shown here is derived from an EMBL/GenBank/DDBJ whole genome shotgun (WGS) entry which is preliminary data.</text>
</comment>
<keyword evidence="11" id="KW-1185">Reference proteome</keyword>
<keyword evidence="2 5" id="KW-0378">Hydrolase</keyword>
<sequence>MRILLVSSLARVAFGLFYGLENVKCPKNAALRVSKEERLNELESAYLQRHAEVIHDKFEKFYEDIEIPGIDINDIEFPNISLAISGGGIRSMLTSSGFILGMHRYGLWECNSFVAGISGGSWTLLKLIMGEFNVDTLTKFDIERLMLEGIPDFDVKNHDMIRQNDFGNDAKNEAKLFAMDEEFLKELRQQSIDLSKRDVDVPIEYEPSYYHFLDEVSDVMECESEVPGESAVFKKRSLDSLYKIKGVVEDFFHQEETDQNKELAILNNLMDSFSKLRKTIGFYINLHRQVRQKKEAGFPISLTDYLGQALLDRLPVRTNEKLKQLSNLKHSKCFEKFEAPIPLIIANAKTAKGPELHNVIFEFTPFEFGSWHINISKFLPTEYLGSTVSNGKLESCVVGFDNLGFIAATSSSLFNNALLYIWKTVTTNIESNDKLKAIKTIFGVFGVGLNALRSDYAIYQPNPFYKDADVLSSISDASQLFLVDGGEDGENIPIRPLLIDGRQNDVIFLVDSSSDKENLPNMTKLQNTYANVVELEKQKKLVNYKHELWEMDLMPYIPTSKELVHANHSLSHPIAFGCHVSSYHPKKMAEPLASQEVSASNVPPILIYHGNHPITFQSNTSTFRLNYTRDEYSGMLNNGHHLFDNNDATGEYLQCLGCVMLLRRNPDLVSSFCDECVTKQKRADVHTSRGKLEGKPQTRIYSMRVLSGFTSVIFTIIFAVLAHAAAPESPPKGLSWEEWHMKDEHGIAEYTPEQFFDLHDLGGKGYFDATDIITMYGLHRDFTVGKGDGMGQNDESQKIDKELRDRAVKVVMALLDVDDDTRITRKEYLSFASNGNKFADLGVGVGHHGDFETEYETHHWNKYHKDQDPDIKNVHKEDVEHELLHHEHEVESVEDGPVGAAKGAVITDDEMESRIEQGRIPKKYRAN</sequence>
<evidence type="ECO:0000256" key="2">
    <source>
        <dbReference type="ARBA" id="ARBA00022801"/>
    </source>
</evidence>
<dbReference type="GO" id="GO:0004623">
    <property type="term" value="F:phospholipase A2 activity"/>
    <property type="evidence" value="ECO:0007669"/>
    <property type="project" value="TreeGrafter"/>
</dbReference>
<dbReference type="EC" id="3.1.1.5" evidence="6"/>
<keyword evidence="8" id="KW-0732">Signal</keyword>
<accession>A0A0A8LCP6</accession>
<evidence type="ECO:0000259" key="9">
    <source>
        <dbReference type="PROSITE" id="PS51210"/>
    </source>
</evidence>
<proteinExistence type="inferred from homology"/>
<keyword evidence="3 5" id="KW-0442">Lipid degradation</keyword>
<dbReference type="Proteomes" id="UP000031516">
    <property type="component" value="Unassembled WGS sequence"/>
</dbReference>